<proteinExistence type="predicted"/>
<dbReference type="PANTHER" id="PTHR46586">
    <property type="entry name" value="ANKYRIN REPEAT-CONTAINING PROTEIN"/>
    <property type="match status" value="1"/>
</dbReference>
<dbReference type="InterPro" id="IPR002110">
    <property type="entry name" value="Ankyrin_rpt"/>
</dbReference>
<dbReference type="RefSeq" id="XP_020427696.1">
    <property type="nucleotide sequence ID" value="XM_020581826.1"/>
</dbReference>
<organism evidence="1 2">
    <name type="scientific">Heterostelium pallidum (strain ATCC 26659 / Pp 5 / PN500)</name>
    <name type="common">Cellular slime mold</name>
    <name type="synonym">Polysphondylium pallidum</name>
    <dbReference type="NCBI Taxonomy" id="670386"/>
    <lineage>
        <taxon>Eukaryota</taxon>
        <taxon>Amoebozoa</taxon>
        <taxon>Evosea</taxon>
        <taxon>Eumycetozoa</taxon>
        <taxon>Dictyostelia</taxon>
        <taxon>Acytosteliales</taxon>
        <taxon>Acytosteliaceae</taxon>
        <taxon>Heterostelium</taxon>
    </lineage>
</organism>
<evidence type="ECO:0000313" key="2">
    <source>
        <dbReference type="Proteomes" id="UP000001396"/>
    </source>
</evidence>
<dbReference type="Proteomes" id="UP000001396">
    <property type="component" value="Unassembled WGS sequence"/>
</dbReference>
<reference evidence="1 2" key="1">
    <citation type="journal article" date="2011" name="Genome Res.">
        <title>Phylogeny-wide analysis of social amoeba genomes highlights ancient origins for complex intercellular communication.</title>
        <authorList>
            <person name="Heidel A.J."/>
            <person name="Lawal H.M."/>
            <person name="Felder M."/>
            <person name="Schilde C."/>
            <person name="Helps N.R."/>
            <person name="Tunggal B."/>
            <person name="Rivero F."/>
            <person name="John U."/>
            <person name="Schleicher M."/>
            <person name="Eichinger L."/>
            <person name="Platzer M."/>
            <person name="Noegel A.A."/>
            <person name="Schaap P."/>
            <person name="Gloeckner G."/>
        </authorList>
    </citation>
    <scope>NUCLEOTIDE SEQUENCE [LARGE SCALE GENOMIC DNA]</scope>
    <source>
        <strain evidence="2">ATCC 26659 / Pp 5 / PN500</strain>
    </source>
</reference>
<dbReference type="InParanoid" id="D3BSU7"/>
<evidence type="ECO:0008006" key="3">
    <source>
        <dbReference type="Google" id="ProtNLM"/>
    </source>
</evidence>
<sequence>MVKAYLKKQSKKKWYNHFIGRNVREQNVRNNPLTSLAAEASIKIDNLELFKFFIEEIQVHIHHRYTYMCLAISLGRFAFVKYIDEQTENKSILEYPNVLYSNPIGLNLEMIEWLANFNYLAEHGADYIYVKTVKCAALEGRLDFIESVVRKGHLQLVPETLEAITSNAAKGGHIQIVQWLLAMGNVQIPVNIPYIDSAAISGHLETVKFLHSNGIGTCTTAAMDECTRNGHFQVLKWLHGNRSEGCTTRCMDNAAYSNNLDIVKWLHFNRSEGCTTSAIDCGAAKDLELIKWLLENRSEGFTESAIYNAAHSNKLENVKYLHSKGGNCYPKTIFTLFKNAHSHLDVIQYLFDHRMFEPYTTLESEFDFQFKIEIIRNVKDNPFLRFLAENETILFSTSNIDNHIEYADQINCFNSESLLKEVKLKS</sequence>
<name>D3BSU7_HETP5</name>
<dbReference type="Pfam" id="PF13637">
    <property type="entry name" value="Ank_4"/>
    <property type="match status" value="1"/>
</dbReference>
<dbReference type="AlphaFoldDB" id="D3BSU7"/>
<dbReference type="PANTHER" id="PTHR46586:SF3">
    <property type="entry name" value="ANKYRIN REPEAT-CONTAINING PROTEIN"/>
    <property type="match status" value="1"/>
</dbReference>
<dbReference type="Gene3D" id="1.25.40.20">
    <property type="entry name" value="Ankyrin repeat-containing domain"/>
    <property type="match status" value="1"/>
</dbReference>
<dbReference type="SUPFAM" id="SSF48403">
    <property type="entry name" value="Ankyrin repeat"/>
    <property type="match status" value="1"/>
</dbReference>
<dbReference type="InterPro" id="IPR052050">
    <property type="entry name" value="SecEffector_AnkRepeat"/>
</dbReference>
<gene>
    <name evidence="1" type="ORF">PPL_11067</name>
</gene>
<comment type="caution">
    <text evidence="1">The sequence shown here is derived from an EMBL/GenBank/DDBJ whole genome shotgun (WGS) entry which is preliminary data.</text>
</comment>
<dbReference type="EMBL" id="ADBJ01000054">
    <property type="protein sequence ID" value="EFA75562.1"/>
    <property type="molecule type" value="Genomic_DNA"/>
</dbReference>
<evidence type="ECO:0000313" key="1">
    <source>
        <dbReference type="EMBL" id="EFA75562.1"/>
    </source>
</evidence>
<protein>
    <recommendedName>
        <fullName evidence="3">Ankyrin repeat-containing protein</fullName>
    </recommendedName>
</protein>
<dbReference type="GeneID" id="31366536"/>
<accession>D3BSU7</accession>
<keyword evidence="2" id="KW-1185">Reference proteome</keyword>
<dbReference type="InterPro" id="IPR036770">
    <property type="entry name" value="Ankyrin_rpt-contain_sf"/>
</dbReference>